<feature type="compositionally biased region" description="Basic and acidic residues" evidence="4">
    <location>
        <begin position="363"/>
        <end position="374"/>
    </location>
</feature>
<reference evidence="6" key="1">
    <citation type="submission" date="2023-02" db="EMBL/GenBank/DDBJ databases">
        <title>Mating type loci evolution in Malassezia.</title>
        <authorList>
            <person name="Coelho M.A."/>
        </authorList>
    </citation>
    <scope>NUCLEOTIDE SEQUENCE</scope>
    <source>
        <strain evidence="6">CBS 14136</strain>
    </source>
</reference>
<evidence type="ECO:0000256" key="4">
    <source>
        <dbReference type="SAM" id="MobiDB-lite"/>
    </source>
</evidence>
<dbReference type="Gene3D" id="3.30.390.110">
    <property type="match status" value="1"/>
</dbReference>
<dbReference type="GO" id="GO:0003735">
    <property type="term" value="F:structural constituent of ribosome"/>
    <property type="evidence" value="ECO:0007669"/>
    <property type="project" value="InterPro"/>
</dbReference>
<evidence type="ECO:0000256" key="3">
    <source>
        <dbReference type="ARBA" id="ARBA00023274"/>
    </source>
</evidence>
<dbReference type="GO" id="GO:1990904">
    <property type="term" value="C:ribonucleoprotein complex"/>
    <property type="evidence" value="ECO:0007669"/>
    <property type="project" value="UniProtKB-KW"/>
</dbReference>
<comment type="similarity">
    <text evidence="1">Belongs to the eukaryotic ribosomal protein eL28 family.</text>
</comment>
<keyword evidence="3" id="KW-0687">Ribonucleoprotein</keyword>
<feature type="compositionally biased region" description="Polar residues" evidence="4">
    <location>
        <begin position="235"/>
        <end position="251"/>
    </location>
</feature>
<feature type="compositionally biased region" description="Low complexity" evidence="4">
    <location>
        <begin position="313"/>
        <end position="328"/>
    </location>
</feature>
<gene>
    <name evidence="6" type="ORF">MPSI1_000638</name>
</gene>
<feature type="region of interest" description="Disordered" evidence="4">
    <location>
        <begin position="175"/>
        <end position="400"/>
    </location>
</feature>
<feature type="domain" description="Ribosomal eL28/Mak16" evidence="5">
    <location>
        <begin position="6"/>
        <end position="123"/>
    </location>
</feature>
<dbReference type="AlphaFoldDB" id="A0AAF0JIU6"/>
<dbReference type="Pfam" id="PF01778">
    <property type="entry name" value="Ribosomal_L28e"/>
    <property type="match status" value="1"/>
</dbReference>
<accession>A0AAF0JIU6</accession>
<dbReference type="GO" id="GO:0005840">
    <property type="term" value="C:ribosome"/>
    <property type="evidence" value="ECO:0007669"/>
    <property type="project" value="UniProtKB-KW"/>
</dbReference>
<dbReference type="InterPro" id="IPR029004">
    <property type="entry name" value="Ribosomal_eL28/Mak16"/>
</dbReference>
<keyword evidence="7" id="KW-1185">Reference proteome</keyword>
<dbReference type="Proteomes" id="UP001214628">
    <property type="component" value="Chromosome 1"/>
</dbReference>
<evidence type="ECO:0000259" key="5">
    <source>
        <dbReference type="Pfam" id="PF01778"/>
    </source>
</evidence>
<name>A0AAF0JIU6_9BASI</name>
<dbReference type="EMBL" id="CP118375">
    <property type="protein sequence ID" value="WFD42001.1"/>
    <property type="molecule type" value="Genomic_DNA"/>
</dbReference>
<dbReference type="InterPro" id="IPR002672">
    <property type="entry name" value="Ribosomal_eL28"/>
</dbReference>
<organism evidence="6 7">
    <name type="scientific">Malassezia psittaci</name>
    <dbReference type="NCBI Taxonomy" id="1821823"/>
    <lineage>
        <taxon>Eukaryota</taxon>
        <taxon>Fungi</taxon>
        <taxon>Dikarya</taxon>
        <taxon>Basidiomycota</taxon>
        <taxon>Ustilaginomycotina</taxon>
        <taxon>Malasseziomycetes</taxon>
        <taxon>Malasseziales</taxon>
        <taxon>Malasseziaceae</taxon>
        <taxon>Malassezia</taxon>
    </lineage>
</organism>
<proteinExistence type="inferred from homology"/>
<keyword evidence="2" id="KW-0689">Ribosomal protein</keyword>
<evidence type="ECO:0000313" key="7">
    <source>
        <dbReference type="Proteomes" id="UP001214628"/>
    </source>
</evidence>
<feature type="compositionally biased region" description="Basic and acidic residues" evidence="4">
    <location>
        <begin position="388"/>
        <end position="400"/>
    </location>
</feature>
<feature type="compositionally biased region" description="Low complexity" evidence="4">
    <location>
        <begin position="337"/>
        <end position="355"/>
    </location>
</feature>
<evidence type="ECO:0000256" key="1">
    <source>
        <dbReference type="ARBA" id="ARBA00007926"/>
    </source>
</evidence>
<feature type="compositionally biased region" description="Polar residues" evidence="4">
    <location>
        <begin position="175"/>
        <end position="194"/>
    </location>
</feature>
<dbReference type="FunFam" id="3.30.390.110:FF:000002">
    <property type="entry name" value="60S ribosomal protein L28"/>
    <property type="match status" value="1"/>
</dbReference>
<dbReference type="GO" id="GO:0006412">
    <property type="term" value="P:translation"/>
    <property type="evidence" value="ECO:0007669"/>
    <property type="project" value="InterPro"/>
</dbReference>
<dbReference type="PANTHER" id="PTHR10544">
    <property type="entry name" value="60S RIBOSOMAL PROTEIN L28"/>
    <property type="match status" value="1"/>
</dbReference>
<evidence type="ECO:0000313" key="6">
    <source>
        <dbReference type="EMBL" id="WFD42001.1"/>
    </source>
</evidence>
<sequence length="400" mass="43964">MSTQDLQWLLVRKSNSYLVKQKGLGRVFSREPGNIASLHSYKYSGLVNDKAVGITPNGKQGVDVVTKKTKVSPRVVKGARVNTTVKGGARRVAGAVANITAKHGYRPDLRKDAVARASAIIKSQQGRQRVPKEYPPRGRRIESVIKNVRKERKVRPGFTPQEDVQRFRPRVISNLQTGVQTPRSTASRSLTSMVQEADNQRTTNQKRTSQRHSNEQARETPAEKAPSWRAKEPSRITTTDTKVDDLNSSAQRAMGKSYGDHQALSTQKPKPLLRPRRVQEQTTNCSKEKSNHKSQRATNNPATKATKDDTIDKTPSAAASTATAKGATRVARDPVSAQKQVSAAAAAAEPQLGAQTSPSNIRKGTETAKDHDQKTAQNVDEDLTLLQKDMDKLAIRQDTL</sequence>
<protein>
    <recommendedName>
        <fullName evidence="5">Ribosomal eL28/Mak16 domain-containing protein</fullName>
    </recommendedName>
</protein>
<feature type="compositionally biased region" description="Basic and acidic residues" evidence="4">
    <location>
        <begin position="212"/>
        <end position="222"/>
    </location>
</feature>
<evidence type="ECO:0000256" key="2">
    <source>
        <dbReference type="ARBA" id="ARBA00022980"/>
    </source>
</evidence>